<dbReference type="EMBL" id="JABSTQ010010781">
    <property type="protein sequence ID" value="KAG0417964.1"/>
    <property type="molecule type" value="Genomic_DNA"/>
</dbReference>
<reference evidence="1 2" key="1">
    <citation type="journal article" date="2020" name="Cell">
        <title>Large-Scale Comparative Analyses of Tick Genomes Elucidate Their Genetic Diversity and Vector Capacities.</title>
        <authorList>
            <consortium name="Tick Genome and Microbiome Consortium (TIGMIC)"/>
            <person name="Jia N."/>
            <person name="Wang J."/>
            <person name="Shi W."/>
            <person name="Du L."/>
            <person name="Sun Y."/>
            <person name="Zhan W."/>
            <person name="Jiang J.F."/>
            <person name="Wang Q."/>
            <person name="Zhang B."/>
            <person name="Ji P."/>
            <person name="Bell-Sakyi L."/>
            <person name="Cui X.M."/>
            <person name="Yuan T.T."/>
            <person name="Jiang B.G."/>
            <person name="Yang W.F."/>
            <person name="Lam T.T."/>
            <person name="Chang Q.C."/>
            <person name="Ding S.J."/>
            <person name="Wang X.J."/>
            <person name="Zhu J.G."/>
            <person name="Ruan X.D."/>
            <person name="Zhao L."/>
            <person name="Wei J.T."/>
            <person name="Ye R.Z."/>
            <person name="Que T.C."/>
            <person name="Du C.H."/>
            <person name="Zhou Y.H."/>
            <person name="Cheng J.X."/>
            <person name="Dai P.F."/>
            <person name="Guo W.B."/>
            <person name="Han X.H."/>
            <person name="Huang E.J."/>
            <person name="Li L.F."/>
            <person name="Wei W."/>
            <person name="Gao Y.C."/>
            <person name="Liu J.Z."/>
            <person name="Shao H.Z."/>
            <person name="Wang X."/>
            <person name="Wang C.C."/>
            <person name="Yang T.C."/>
            <person name="Huo Q.B."/>
            <person name="Li W."/>
            <person name="Chen H.Y."/>
            <person name="Chen S.E."/>
            <person name="Zhou L.G."/>
            <person name="Ni X.B."/>
            <person name="Tian J.H."/>
            <person name="Sheng Y."/>
            <person name="Liu T."/>
            <person name="Pan Y.S."/>
            <person name="Xia L.Y."/>
            <person name="Li J."/>
            <person name="Zhao F."/>
            <person name="Cao W.C."/>
        </authorList>
    </citation>
    <scope>NUCLEOTIDE SEQUENCE [LARGE SCALE GENOMIC DNA]</scope>
    <source>
        <strain evidence="1">Iper-2018</strain>
    </source>
</reference>
<sequence>MNNERQRAPPAASVNSPLVSAGREQESRQVFAHICRLTSSYRFFIPNSEETRGVSARLLVWTRCEWLHLPDKRNCETGSLSQCTAVCEENLEEMGGNAAPANEFELPFSVLTPTEREMVRARLASPKEECTSRTSILGDPSMPIRQGRSSAASFSSPGGGPLPVRERVPPSPSASGRDLRGARAQRAGAPSSPGPVCACVARASGRCGRLRARSSSCLGETAGRVQSSSAPPSDASPAAGVQLNERRTQERRPLRNRNPRGAGPCPSGAGPADAASLEGRRPHDRPSEWCECRTPAGADGLDAAVRAVDLRAVQRTAGAGPGDWRAGAAALPAPMLRLELFRSGDTLLLLAHLAAGARDAPGFRCCGPPSQTNGPCEQTPRDVVRVPSGRPGIECGARASVRTPATAAAAASGSRCAGGGRRSSGAPGRSVVALLPRDSVDGAARWAASHAPRGRYAMQEVHSAARGYGPYAVPRTALFATPLPLDLSLADSPPESPGHLFSLALHGSLGSERHSRSLVYFLCRDFTNRRGRDIRQDSSVS</sequence>
<name>A0AC60PDJ7_IXOPE</name>
<keyword evidence="2" id="KW-1185">Reference proteome</keyword>
<evidence type="ECO:0000313" key="2">
    <source>
        <dbReference type="Proteomes" id="UP000805193"/>
    </source>
</evidence>
<gene>
    <name evidence="1" type="ORF">HPB47_005240</name>
</gene>
<proteinExistence type="predicted"/>
<protein>
    <submittedName>
        <fullName evidence="1">Uncharacterized protein</fullName>
    </submittedName>
</protein>
<accession>A0AC60PDJ7</accession>
<evidence type="ECO:0000313" key="1">
    <source>
        <dbReference type="EMBL" id="KAG0417964.1"/>
    </source>
</evidence>
<comment type="caution">
    <text evidence="1">The sequence shown here is derived from an EMBL/GenBank/DDBJ whole genome shotgun (WGS) entry which is preliminary data.</text>
</comment>
<dbReference type="Proteomes" id="UP000805193">
    <property type="component" value="Unassembled WGS sequence"/>
</dbReference>
<organism evidence="1 2">
    <name type="scientific">Ixodes persulcatus</name>
    <name type="common">Taiga tick</name>
    <dbReference type="NCBI Taxonomy" id="34615"/>
    <lineage>
        <taxon>Eukaryota</taxon>
        <taxon>Metazoa</taxon>
        <taxon>Ecdysozoa</taxon>
        <taxon>Arthropoda</taxon>
        <taxon>Chelicerata</taxon>
        <taxon>Arachnida</taxon>
        <taxon>Acari</taxon>
        <taxon>Parasitiformes</taxon>
        <taxon>Ixodida</taxon>
        <taxon>Ixodoidea</taxon>
        <taxon>Ixodidae</taxon>
        <taxon>Ixodinae</taxon>
        <taxon>Ixodes</taxon>
    </lineage>
</organism>